<reference evidence="2" key="1">
    <citation type="journal article" date="2019" name="Int. J. Syst. Evol. Microbiol.">
        <title>The Global Catalogue of Microorganisms (GCM) 10K type strain sequencing project: providing services to taxonomists for standard genome sequencing and annotation.</title>
        <authorList>
            <consortium name="The Broad Institute Genomics Platform"/>
            <consortium name="The Broad Institute Genome Sequencing Center for Infectious Disease"/>
            <person name="Wu L."/>
            <person name="Ma J."/>
        </authorList>
    </citation>
    <scope>NUCLEOTIDE SEQUENCE [LARGE SCALE GENOMIC DNA]</scope>
    <source>
        <strain evidence="2">KCTC 42964</strain>
    </source>
</reference>
<accession>A0ABV7L5N8</accession>
<name>A0ABV7L5N8_9PROT</name>
<gene>
    <name evidence="1" type="ORF">ACFOGJ_21850</name>
</gene>
<protein>
    <submittedName>
        <fullName evidence="1">Uncharacterized protein</fullName>
    </submittedName>
</protein>
<comment type="caution">
    <text evidence="1">The sequence shown here is derived from an EMBL/GenBank/DDBJ whole genome shotgun (WGS) entry which is preliminary data.</text>
</comment>
<evidence type="ECO:0000313" key="2">
    <source>
        <dbReference type="Proteomes" id="UP001595528"/>
    </source>
</evidence>
<dbReference type="RefSeq" id="WP_379904560.1">
    <property type="nucleotide sequence ID" value="NZ_JBHRTR010000034.1"/>
</dbReference>
<proteinExistence type="predicted"/>
<evidence type="ECO:0000313" key="1">
    <source>
        <dbReference type="EMBL" id="MFC3229910.1"/>
    </source>
</evidence>
<dbReference type="EMBL" id="JBHRTR010000034">
    <property type="protein sequence ID" value="MFC3229910.1"/>
    <property type="molecule type" value="Genomic_DNA"/>
</dbReference>
<keyword evidence="2" id="KW-1185">Reference proteome</keyword>
<dbReference type="Proteomes" id="UP001595528">
    <property type="component" value="Unassembled WGS sequence"/>
</dbReference>
<organism evidence="1 2">
    <name type="scientific">Marinibaculum pumilum</name>
    <dbReference type="NCBI Taxonomy" id="1766165"/>
    <lineage>
        <taxon>Bacteria</taxon>
        <taxon>Pseudomonadati</taxon>
        <taxon>Pseudomonadota</taxon>
        <taxon>Alphaproteobacteria</taxon>
        <taxon>Rhodospirillales</taxon>
        <taxon>Rhodospirillaceae</taxon>
        <taxon>Marinibaculum</taxon>
    </lineage>
</organism>
<sequence>MPETPLSDRDFDLVSTIYHAAKGARISRQHAADAREANDQEAAAFLETARKQYDDLAARGCQLLKQRL</sequence>